<dbReference type="InterPro" id="IPR008309">
    <property type="entry name" value="YdbL"/>
</dbReference>
<evidence type="ECO:0000313" key="2">
    <source>
        <dbReference type="EMBL" id="QHL90833.1"/>
    </source>
</evidence>
<dbReference type="AlphaFoldDB" id="A0A7Z2NVY6"/>
<gene>
    <name evidence="2" type="ORF">GVO57_08375</name>
</gene>
<dbReference type="Pfam" id="PF07027">
    <property type="entry name" value="DUF1318"/>
    <property type="match status" value="1"/>
</dbReference>
<protein>
    <submittedName>
        <fullName evidence="2">DUF1318 domain-containing protein</fullName>
    </submittedName>
</protein>
<sequence>MMRFALIPVALMVAAPAAAQVAGLTAVLDSGAVGERADGYLGVRSAVDAGIRAQIDQINIKRRALYTEKAAARGVSVEEIAAATGCQTLKRVAPGHAYSLDGTNWRVRGAGDPPPRGLNCPD</sequence>
<keyword evidence="1" id="KW-0732">Signal</keyword>
<reference evidence="2 3" key="1">
    <citation type="submission" date="2020-01" db="EMBL/GenBank/DDBJ databases">
        <title>Sphingomonas sp. C33 whole genome sequece.</title>
        <authorList>
            <person name="Park C."/>
        </authorList>
    </citation>
    <scope>NUCLEOTIDE SEQUENCE [LARGE SCALE GENOMIC DNA]</scope>
    <source>
        <strain evidence="2 3">C33</strain>
    </source>
</reference>
<name>A0A7Z2NVY6_9SPHN</name>
<feature type="chain" id="PRO_5030597470" evidence="1">
    <location>
        <begin position="20"/>
        <end position="122"/>
    </location>
</feature>
<dbReference type="KEGG" id="schy:GVO57_08375"/>
<feature type="signal peptide" evidence="1">
    <location>
        <begin position="1"/>
        <end position="19"/>
    </location>
</feature>
<dbReference type="Proteomes" id="UP000464468">
    <property type="component" value="Chromosome"/>
</dbReference>
<dbReference type="RefSeq" id="WP_160592760.1">
    <property type="nucleotide sequence ID" value="NZ_CP047895.1"/>
</dbReference>
<organism evidence="2 3">
    <name type="scientific">Sphingomonas changnyeongensis</name>
    <dbReference type="NCBI Taxonomy" id="2698679"/>
    <lineage>
        <taxon>Bacteria</taxon>
        <taxon>Pseudomonadati</taxon>
        <taxon>Pseudomonadota</taxon>
        <taxon>Alphaproteobacteria</taxon>
        <taxon>Sphingomonadales</taxon>
        <taxon>Sphingomonadaceae</taxon>
        <taxon>Sphingomonas</taxon>
    </lineage>
</organism>
<evidence type="ECO:0000256" key="1">
    <source>
        <dbReference type="SAM" id="SignalP"/>
    </source>
</evidence>
<proteinExistence type="predicted"/>
<evidence type="ECO:0000313" key="3">
    <source>
        <dbReference type="Proteomes" id="UP000464468"/>
    </source>
</evidence>
<keyword evidence="3" id="KW-1185">Reference proteome</keyword>
<dbReference type="EMBL" id="CP047895">
    <property type="protein sequence ID" value="QHL90833.1"/>
    <property type="molecule type" value="Genomic_DNA"/>
</dbReference>
<accession>A0A7Z2NVY6</accession>